<dbReference type="SUPFAM" id="SSF53383">
    <property type="entry name" value="PLP-dependent transferases"/>
    <property type="match status" value="1"/>
</dbReference>
<keyword evidence="2" id="KW-0032">Aminotransferase</keyword>
<sequence length="399" mass="42863">MSTSERSTAQPSASFGLHLPDYPWELLAPYRERAHAHPDGAVDISIGTPVDPTPQILQDALAEATNSPGYPTTQGTAELREAIAQWWRRRRNATDVSADMVMPVVGSKEFIAWLPLILGLGPHGGEKAAAGADAAAGHGNTDVVVCPRVAYPTYAVGAKLAGAEAVSADSLDELDDATRSRVKLIYLNSPGNPTGSVLSRDELARWVRDAREIGAVIASDECYAELGWGEWEDSVPSILDTDVNGGDLTRLLGIYSMSKQSNLAGYRAAFVTGAPELMPDLINTRKHAGMMIPGPVQHAMTVGLADDAHVTQQKNLYRARRELLKNALEAAGFSIEHSEAGLYLWATRGEDCWDTIGWLADRGIIAGPGAFYGPHGTQHVRIALTAPDERIQAAVERLK</sequence>
<dbReference type="InterPro" id="IPR050881">
    <property type="entry name" value="LL-DAP_aminotransferase"/>
</dbReference>
<dbReference type="Gene3D" id="3.90.1150.10">
    <property type="entry name" value="Aspartate Aminotransferase, domain 1"/>
    <property type="match status" value="1"/>
</dbReference>
<dbReference type="RefSeq" id="WP_310247275.1">
    <property type="nucleotide sequence ID" value="NZ_JAVDXX010000001.1"/>
</dbReference>
<dbReference type="InterPro" id="IPR015422">
    <property type="entry name" value="PyrdxlP-dep_Trfase_small"/>
</dbReference>
<dbReference type="NCBIfam" id="TIGR03539">
    <property type="entry name" value="DapC_actino"/>
    <property type="match status" value="1"/>
</dbReference>
<evidence type="ECO:0000313" key="6">
    <source>
        <dbReference type="Proteomes" id="UP001180715"/>
    </source>
</evidence>
<proteinExistence type="predicted"/>
<gene>
    <name evidence="5" type="ORF">J2S67_001216</name>
</gene>
<keyword evidence="6" id="KW-1185">Reference proteome</keyword>
<comment type="caution">
    <text evidence="5">The sequence shown here is derived from an EMBL/GenBank/DDBJ whole genome shotgun (WGS) entry which is preliminary data.</text>
</comment>
<dbReference type="EMBL" id="JAVDXX010000001">
    <property type="protein sequence ID" value="MDR7293948.1"/>
    <property type="molecule type" value="Genomic_DNA"/>
</dbReference>
<dbReference type="InterPro" id="IPR019880">
    <property type="entry name" value="OxyQ"/>
</dbReference>
<feature type="domain" description="Aminotransferase class I/classII large" evidence="4">
    <location>
        <begin position="56"/>
        <end position="398"/>
    </location>
</feature>
<reference evidence="5" key="1">
    <citation type="submission" date="2023-07" db="EMBL/GenBank/DDBJ databases">
        <title>Sequencing the genomes of 1000 actinobacteria strains.</title>
        <authorList>
            <person name="Klenk H.-P."/>
        </authorList>
    </citation>
    <scope>NUCLEOTIDE SEQUENCE</scope>
    <source>
        <strain evidence="5">DSM 13068</strain>
    </source>
</reference>
<dbReference type="InterPro" id="IPR015421">
    <property type="entry name" value="PyrdxlP-dep_Trfase_major"/>
</dbReference>
<evidence type="ECO:0000256" key="3">
    <source>
        <dbReference type="ARBA" id="ARBA00022679"/>
    </source>
</evidence>
<dbReference type="Pfam" id="PF00155">
    <property type="entry name" value="Aminotran_1_2"/>
    <property type="match status" value="1"/>
</dbReference>
<accession>A0ABU1Z0E3</accession>
<evidence type="ECO:0000313" key="5">
    <source>
        <dbReference type="EMBL" id="MDR7293948.1"/>
    </source>
</evidence>
<dbReference type="PANTHER" id="PTHR42832:SF3">
    <property type="entry name" value="L-GLUTAMINE--4-(METHYLSULFANYL)-2-OXOBUTANOATE AMINOTRANSFERASE"/>
    <property type="match status" value="1"/>
</dbReference>
<evidence type="ECO:0000256" key="2">
    <source>
        <dbReference type="ARBA" id="ARBA00022576"/>
    </source>
</evidence>
<dbReference type="InterPro" id="IPR015424">
    <property type="entry name" value="PyrdxlP-dep_Trfase"/>
</dbReference>
<evidence type="ECO:0000256" key="1">
    <source>
        <dbReference type="ARBA" id="ARBA00001933"/>
    </source>
</evidence>
<evidence type="ECO:0000259" key="4">
    <source>
        <dbReference type="Pfam" id="PF00155"/>
    </source>
</evidence>
<dbReference type="InterPro" id="IPR004839">
    <property type="entry name" value="Aminotransferase_I/II_large"/>
</dbReference>
<organism evidence="5 6">
    <name type="scientific">Pseudoglutamicibacter albus</name>
    <dbReference type="NCBI Taxonomy" id="98671"/>
    <lineage>
        <taxon>Bacteria</taxon>
        <taxon>Bacillati</taxon>
        <taxon>Actinomycetota</taxon>
        <taxon>Actinomycetes</taxon>
        <taxon>Micrococcales</taxon>
        <taxon>Micrococcaceae</taxon>
        <taxon>Pseudoglutamicibacter</taxon>
    </lineage>
</organism>
<name>A0ABU1Z0E3_9MICC</name>
<dbReference type="Proteomes" id="UP001180715">
    <property type="component" value="Unassembled WGS sequence"/>
</dbReference>
<comment type="cofactor">
    <cofactor evidence="1">
        <name>pyridoxal 5'-phosphate</name>
        <dbReference type="ChEBI" id="CHEBI:597326"/>
    </cofactor>
</comment>
<protein>
    <submittedName>
        <fullName evidence="5">Succinyldiaminopimelate transaminase</fullName>
    </submittedName>
</protein>
<dbReference type="Gene3D" id="3.40.640.10">
    <property type="entry name" value="Type I PLP-dependent aspartate aminotransferase-like (Major domain)"/>
    <property type="match status" value="1"/>
</dbReference>
<keyword evidence="3" id="KW-0808">Transferase</keyword>
<dbReference type="PANTHER" id="PTHR42832">
    <property type="entry name" value="AMINO ACID AMINOTRANSFERASE"/>
    <property type="match status" value="1"/>
</dbReference>
<dbReference type="CDD" id="cd00609">
    <property type="entry name" value="AAT_like"/>
    <property type="match status" value="1"/>
</dbReference>